<dbReference type="Pfam" id="PF22772">
    <property type="entry name" value="WsaF_C"/>
    <property type="match status" value="1"/>
</dbReference>
<feature type="domain" description="WsaF C-terminal" evidence="2">
    <location>
        <begin position="312"/>
        <end position="445"/>
    </location>
</feature>
<feature type="domain" description="WsaF N-terminal" evidence="1">
    <location>
        <begin position="129"/>
        <end position="257"/>
    </location>
</feature>
<dbReference type="Pfam" id="PF21374">
    <property type="entry name" value="WsaF_N"/>
    <property type="match status" value="1"/>
</dbReference>
<organism evidence="3">
    <name type="scientific">viral metagenome</name>
    <dbReference type="NCBI Taxonomy" id="1070528"/>
    <lineage>
        <taxon>unclassified sequences</taxon>
        <taxon>metagenomes</taxon>
        <taxon>organismal metagenomes</taxon>
    </lineage>
</organism>
<dbReference type="InterPro" id="IPR055050">
    <property type="entry name" value="WsaF_C"/>
</dbReference>
<dbReference type="EMBL" id="MN739253">
    <property type="protein sequence ID" value="QHS95477.1"/>
    <property type="molecule type" value="Genomic_DNA"/>
</dbReference>
<evidence type="ECO:0000313" key="3">
    <source>
        <dbReference type="EMBL" id="QHS95477.1"/>
    </source>
</evidence>
<evidence type="ECO:0008006" key="4">
    <source>
        <dbReference type="Google" id="ProtNLM"/>
    </source>
</evidence>
<dbReference type="InterPro" id="IPR048510">
    <property type="entry name" value="WsaF_N"/>
</dbReference>
<evidence type="ECO:0000259" key="1">
    <source>
        <dbReference type="Pfam" id="PF21374"/>
    </source>
</evidence>
<dbReference type="Gene3D" id="3.40.50.2000">
    <property type="entry name" value="Glycogen Phosphorylase B"/>
    <property type="match status" value="1"/>
</dbReference>
<dbReference type="Gene3D" id="3.40.50.11090">
    <property type="match status" value="1"/>
</dbReference>
<accession>A0A6C0BSZ5</accession>
<dbReference type="AlphaFoldDB" id="A0A6C0BSZ5"/>
<sequence length="486" mass="57648">MFILCLYLNTIFLYIYYMFFYQSPTGDYFNNVWYKNNYDLNHIPDNQLMTHYETIGAKLNYNPSLYFNTKWYKETYKLFNDENPIKHFLNNVKTCRPNEKCKYLVSSNFKSEFINIRGDFVPLTNEPKRYNLILPGISFSAGPMTIIHFANLLAKNGYLVRIISMYNNDIDQFKQITHKINNFNENIQYETMVNNHVKISYDDVFIASAWWTIYPLKFILGYLKNKHFFWFIQENELILHKGDSNYNYAMETYKMDYYSFVNTSLLLDGLIDINFSHFSNDEYLKKCCVCFEPAFNSKLFKYVEKKANRKIKIIFYSRSHAERNLQNLIYDSLRTCFMNGIVDETNYEIIGFGHGVGKYKIDDNFYVNEVGFLNEEDYAKLFRDSDILISFVLSTHPGYAPLEMSYCNGVCIHNNYNFKNNDSINRYSDKILMCEPNVISIVEKIIEAIDIIKTNSIMNIPPKLLNEEWDVALTECFNFLKTHELK</sequence>
<protein>
    <recommendedName>
        <fullName evidence="4">Glycosyl transferase family 1 domain-containing protein</fullName>
    </recommendedName>
</protein>
<dbReference type="GO" id="GO:0030247">
    <property type="term" value="F:polysaccharide binding"/>
    <property type="evidence" value="ECO:0007669"/>
    <property type="project" value="InterPro"/>
</dbReference>
<proteinExistence type="predicted"/>
<reference evidence="3" key="1">
    <citation type="journal article" date="2020" name="Nature">
        <title>Giant virus diversity and host interactions through global metagenomics.</title>
        <authorList>
            <person name="Schulz F."/>
            <person name="Roux S."/>
            <person name="Paez-Espino D."/>
            <person name="Jungbluth S."/>
            <person name="Walsh D.A."/>
            <person name="Denef V.J."/>
            <person name="McMahon K.D."/>
            <person name="Konstantinidis K.T."/>
            <person name="Eloe-Fadrosh E.A."/>
            <person name="Kyrpides N.C."/>
            <person name="Woyke T."/>
        </authorList>
    </citation>
    <scope>NUCLEOTIDE SEQUENCE</scope>
    <source>
        <strain evidence="3">GVMAG-M-3300018868-6</strain>
    </source>
</reference>
<evidence type="ECO:0000259" key="2">
    <source>
        <dbReference type="Pfam" id="PF22772"/>
    </source>
</evidence>
<dbReference type="SUPFAM" id="SSF53756">
    <property type="entry name" value="UDP-Glycosyltransferase/glycogen phosphorylase"/>
    <property type="match status" value="1"/>
</dbReference>
<name>A0A6C0BSZ5_9ZZZZ</name>